<feature type="transmembrane region" description="Helical" evidence="2">
    <location>
        <begin position="79"/>
        <end position="102"/>
    </location>
</feature>
<dbReference type="PANTHER" id="PTHR23028">
    <property type="entry name" value="ACETYLTRANSFERASE"/>
    <property type="match status" value="1"/>
</dbReference>
<evidence type="ECO:0000313" key="5">
    <source>
        <dbReference type="Proteomes" id="UP000031523"/>
    </source>
</evidence>
<evidence type="ECO:0000313" key="4">
    <source>
        <dbReference type="EMBL" id="AJE85381.1"/>
    </source>
</evidence>
<feature type="transmembrane region" description="Helical" evidence="2">
    <location>
        <begin position="277"/>
        <end position="296"/>
    </location>
</feature>
<feature type="transmembrane region" description="Helical" evidence="2">
    <location>
        <begin position="237"/>
        <end position="257"/>
    </location>
</feature>
<keyword evidence="2" id="KW-1133">Transmembrane helix</keyword>
<dbReference type="AlphaFoldDB" id="A0A0B5F3D9"/>
<protein>
    <submittedName>
        <fullName evidence="4">Acyltransferase 3</fullName>
    </submittedName>
</protein>
<keyword evidence="5" id="KW-1185">Reference proteome</keyword>
<feature type="transmembrane region" description="Helical" evidence="2">
    <location>
        <begin position="181"/>
        <end position="198"/>
    </location>
</feature>
<dbReference type="InterPro" id="IPR002656">
    <property type="entry name" value="Acyl_transf_3_dom"/>
</dbReference>
<feature type="transmembrane region" description="Helical" evidence="2">
    <location>
        <begin position="381"/>
        <end position="401"/>
    </location>
</feature>
<dbReference type="GO" id="GO:0016747">
    <property type="term" value="F:acyltransferase activity, transferring groups other than amino-acyl groups"/>
    <property type="evidence" value="ECO:0007669"/>
    <property type="project" value="InterPro"/>
</dbReference>
<feature type="transmembrane region" description="Helical" evidence="2">
    <location>
        <begin position="205"/>
        <end position="225"/>
    </location>
</feature>
<dbReference type="InterPro" id="IPR050879">
    <property type="entry name" value="Acyltransferase_3"/>
</dbReference>
<feature type="transmembrane region" description="Helical" evidence="2">
    <location>
        <begin position="348"/>
        <end position="366"/>
    </location>
</feature>
<feature type="transmembrane region" description="Helical" evidence="2">
    <location>
        <begin position="47"/>
        <end position="67"/>
    </location>
</feature>
<organism evidence="4 5">
    <name type="scientific">Streptomyces albus (strain ATCC 21838 / DSM 41398 / FERM P-419 / JCM 4703 / NBRC 107858)</name>
    <dbReference type="NCBI Taxonomy" id="1081613"/>
    <lineage>
        <taxon>Bacteria</taxon>
        <taxon>Bacillati</taxon>
        <taxon>Actinomycetota</taxon>
        <taxon>Actinomycetes</taxon>
        <taxon>Kitasatosporales</taxon>
        <taxon>Streptomycetaceae</taxon>
        <taxon>Streptomyces</taxon>
    </lineage>
</organism>
<evidence type="ECO:0000256" key="1">
    <source>
        <dbReference type="SAM" id="MobiDB-lite"/>
    </source>
</evidence>
<dbReference type="Pfam" id="PF01757">
    <property type="entry name" value="Acyl_transf_3"/>
    <property type="match status" value="1"/>
</dbReference>
<keyword evidence="2" id="KW-0472">Membrane</keyword>
<dbReference type="PANTHER" id="PTHR23028:SF53">
    <property type="entry name" value="ACYL_TRANSF_3 DOMAIN-CONTAINING PROTEIN"/>
    <property type="match status" value="1"/>
</dbReference>
<dbReference type="GO" id="GO:0016020">
    <property type="term" value="C:membrane"/>
    <property type="evidence" value="ECO:0007669"/>
    <property type="project" value="TreeGrafter"/>
</dbReference>
<accession>A0A0B5F3D9</accession>
<feature type="region of interest" description="Disordered" evidence="1">
    <location>
        <begin position="1"/>
        <end position="28"/>
    </location>
</feature>
<evidence type="ECO:0000256" key="2">
    <source>
        <dbReference type="SAM" id="Phobius"/>
    </source>
</evidence>
<gene>
    <name evidence="4" type="ORF">SLNWT_5005</name>
</gene>
<name>A0A0B5F3D9_STRA4</name>
<evidence type="ECO:0000259" key="3">
    <source>
        <dbReference type="Pfam" id="PF01757"/>
    </source>
</evidence>
<feature type="transmembrane region" description="Helical" evidence="2">
    <location>
        <begin position="123"/>
        <end position="141"/>
    </location>
</feature>
<dbReference type="Proteomes" id="UP000031523">
    <property type="component" value="Chromosome"/>
</dbReference>
<dbReference type="GO" id="GO:0009103">
    <property type="term" value="P:lipopolysaccharide biosynthetic process"/>
    <property type="evidence" value="ECO:0007669"/>
    <property type="project" value="TreeGrafter"/>
</dbReference>
<keyword evidence="4" id="KW-0012">Acyltransferase</keyword>
<feature type="transmembrane region" description="Helical" evidence="2">
    <location>
        <begin position="308"/>
        <end position="327"/>
    </location>
</feature>
<proteinExistence type="predicted"/>
<keyword evidence="4" id="KW-0808">Transferase</keyword>
<dbReference type="EMBL" id="CP010519">
    <property type="protein sequence ID" value="AJE85381.1"/>
    <property type="molecule type" value="Genomic_DNA"/>
</dbReference>
<feature type="domain" description="Acyltransferase 3" evidence="3">
    <location>
        <begin position="43"/>
        <end position="395"/>
    </location>
</feature>
<dbReference type="KEGG" id="sals:SLNWT_5005"/>
<keyword evidence="2" id="KW-0812">Transmembrane</keyword>
<reference evidence="4 5" key="1">
    <citation type="submission" date="2015-01" db="EMBL/GenBank/DDBJ databases">
        <title>Enhanced salinomycin production by adjusting the supply of polyketide extender units in Streptomyce albus DSM 41398.</title>
        <authorList>
            <person name="Lu C."/>
        </authorList>
    </citation>
    <scope>NUCLEOTIDE SEQUENCE [LARGE SCALE GENOMIC DNA]</scope>
    <source>
        <strain evidence="5">ATCC 21838 / DSM 41398 / FERM P-419 / JCM 4703 / NBRC 107858</strain>
    </source>
</reference>
<sequence length="409" mass="43849">MGESVEETRAPLSSGTAGGAGAPPDSAAGAAGVADTARGYTPAVDGLRALAALLVVTMHVGIFTGQVPGLGEEGPLGPVLSGFAVAVPIFFVISGLLLYRPWAEAALDGRRAPHTGRYYWHRLLRVVPAYWLAALTALLLFERERLDEAGRTTRILLLQVIYERDSLTMSLSQTWSLATEVSYYALLPLLALALHRLLARGRTGAALALLGALVLLSVVWVAVLYRDPPVQEPVARLWLPAYAGYFAAGMALALLAARTARATRPLRVAELVRRYPWACWLLALAAQVVVSTPLAGDVAAIPSSREVVVEHLCHLLTAAGLAAPLLLADGSAPARLLGSPLPAWLGRISYGVFLWHMVVIVGWLEWTDKQLGTLDIGDFAVLYPLTLAVSVILGWLSYALVERPLRRLR</sequence>